<comment type="caution">
    <text evidence="1">The sequence shown here is derived from an EMBL/GenBank/DDBJ whole genome shotgun (WGS) entry which is preliminary data.</text>
</comment>
<reference evidence="1" key="1">
    <citation type="submission" date="2021-02" db="EMBL/GenBank/DDBJ databases">
        <title>Genomic Encyclopedia of Type Strains, Phase IV (KMG-V): Genome sequencing to study the core and pangenomes of soil and plant-associated prokaryotes.</title>
        <authorList>
            <person name="Whitman W."/>
        </authorList>
    </citation>
    <scope>NUCLEOTIDE SEQUENCE</scope>
    <source>
        <strain evidence="1">USDA 406</strain>
    </source>
</reference>
<sequence length="38" mass="5083">MYAFDHIRRFYWHHCTTDPSRFVREQLFHIYWRYMLRC</sequence>
<name>A0A8I2C689_BRAEL</name>
<dbReference type="Proteomes" id="UP000673383">
    <property type="component" value="Unassembled WGS sequence"/>
</dbReference>
<proteinExistence type="predicted"/>
<accession>A0A8I2C689</accession>
<dbReference type="EMBL" id="JAFICZ010000001">
    <property type="protein sequence ID" value="MBP1296649.1"/>
    <property type="molecule type" value="Genomic_DNA"/>
</dbReference>
<gene>
    <name evidence="1" type="ORF">JOH49_006402</name>
</gene>
<dbReference type="AlphaFoldDB" id="A0A8I2C689"/>
<protein>
    <submittedName>
        <fullName evidence="1">Uncharacterized protein</fullName>
    </submittedName>
</protein>
<evidence type="ECO:0000313" key="1">
    <source>
        <dbReference type="EMBL" id="MBP1296649.1"/>
    </source>
</evidence>
<evidence type="ECO:0000313" key="2">
    <source>
        <dbReference type="Proteomes" id="UP000673383"/>
    </source>
</evidence>
<organism evidence="1 2">
    <name type="scientific">Bradyrhizobium elkanii</name>
    <dbReference type="NCBI Taxonomy" id="29448"/>
    <lineage>
        <taxon>Bacteria</taxon>
        <taxon>Pseudomonadati</taxon>
        <taxon>Pseudomonadota</taxon>
        <taxon>Alphaproteobacteria</taxon>
        <taxon>Hyphomicrobiales</taxon>
        <taxon>Nitrobacteraceae</taxon>
        <taxon>Bradyrhizobium</taxon>
    </lineage>
</organism>